<organism evidence="2 3">
    <name type="scientific">Ciceribacter ferrooxidans</name>
    <dbReference type="NCBI Taxonomy" id="2509717"/>
    <lineage>
        <taxon>Bacteria</taxon>
        <taxon>Pseudomonadati</taxon>
        <taxon>Pseudomonadota</taxon>
        <taxon>Alphaproteobacteria</taxon>
        <taxon>Hyphomicrobiales</taxon>
        <taxon>Rhizobiaceae</taxon>
        <taxon>Ciceribacter</taxon>
    </lineage>
</organism>
<feature type="signal peptide" evidence="1">
    <location>
        <begin position="1"/>
        <end position="25"/>
    </location>
</feature>
<evidence type="ECO:0000313" key="3">
    <source>
        <dbReference type="Proteomes" id="UP000291088"/>
    </source>
</evidence>
<reference evidence="2 3" key="1">
    <citation type="submission" date="2019-01" db="EMBL/GenBank/DDBJ databases">
        <authorList>
            <person name="Deng T."/>
        </authorList>
    </citation>
    <scope>NUCLEOTIDE SEQUENCE [LARGE SCALE GENOMIC DNA]</scope>
    <source>
        <strain evidence="2 3">F8825</strain>
    </source>
</reference>
<gene>
    <name evidence="2" type="ORF">EUU22_07130</name>
</gene>
<accession>A0A4Q2TH60</accession>
<evidence type="ECO:0008006" key="4">
    <source>
        <dbReference type="Google" id="ProtNLM"/>
    </source>
</evidence>
<dbReference type="EMBL" id="SDVB01000170">
    <property type="protein sequence ID" value="RYC17738.1"/>
    <property type="molecule type" value="Genomic_DNA"/>
</dbReference>
<dbReference type="OrthoDB" id="9808546at2"/>
<dbReference type="Proteomes" id="UP000291088">
    <property type="component" value="Unassembled WGS sequence"/>
</dbReference>
<evidence type="ECO:0000256" key="1">
    <source>
        <dbReference type="SAM" id="SignalP"/>
    </source>
</evidence>
<name>A0A4Q2TH60_9HYPH</name>
<feature type="chain" id="PRO_5020276741" description="Cytoplasmic protein" evidence="1">
    <location>
        <begin position="26"/>
        <end position="134"/>
    </location>
</feature>
<comment type="caution">
    <text evidence="2">The sequence shown here is derived from an EMBL/GenBank/DDBJ whole genome shotgun (WGS) entry which is preliminary data.</text>
</comment>
<dbReference type="RefSeq" id="WP_129331318.1">
    <property type="nucleotide sequence ID" value="NZ_SDVB01000170.1"/>
</dbReference>
<protein>
    <recommendedName>
        <fullName evidence="4">Cytoplasmic protein</fullName>
    </recommendedName>
</protein>
<keyword evidence="3" id="KW-1185">Reference proteome</keyword>
<keyword evidence="1" id="KW-0732">Signal</keyword>
<sequence>MGAKFLVRACLAVAAAALSVTDSQAATPRCDDAAVVGSVESRFSRNNRQFLKTDLSIADFGIIRETGFRPPDETHRVERRFCHATVTTSDGLGRNLWYLIESTWGFAGLGSSVEFCTDGLDPWHVYGARCASLR</sequence>
<dbReference type="AlphaFoldDB" id="A0A4Q2TH60"/>
<evidence type="ECO:0000313" key="2">
    <source>
        <dbReference type="EMBL" id="RYC17738.1"/>
    </source>
</evidence>
<proteinExistence type="predicted"/>